<proteinExistence type="predicted"/>
<dbReference type="AlphaFoldDB" id="A0A931CQB3"/>
<keyword evidence="3" id="KW-1185">Reference proteome</keyword>
<evidence type="ECO:0000313" key="2">
    <source>
        <dbReference type="EMBL" id="MBG0569155.1"/>
    </source>
</evidence>
<dbReference type="RefSeq" id="WP_196420899.1">
    <property type="nucleotide sequence ID" value="NZ_JADQTO010000055.1"/>
</dbReference>
<evidence type="ECO:0000313" key="3">
    <source>
        <dbReference type="Proteomes" id="UP000598146"/>
    </source>
</evidence>
<sequence length="105" mass="10798">MATEVGTQFRRALAKAALMPGVGWAVVVVALLGAATRGASPPLLNLAIFVIPGFAFVPATIFVIHLHRAADQATFDRAMRRVLVSAGIGLALLIGAGYALSGLSD</sequence>
<feature type="transmembrane region" description="Helical" evidence="1">
    <location>
        <begin position="78"/>
        <end position="100"/>
    </location>
</feature>
<accession>A0A931CQB3</accession>
<feature type="transmembrane region" description="Helical" evidence="1">
    <location>
        <begin position="46"/>
        <end position="66"/>
    </location>
</feature>
<gene>
    <name evidence="2" type="ORF">I4J89_47880</name>
</gene>
<dbReference type="Proteomes" id="UP000598146">
    <property type="component" value="Unassembled WGS sequence"/>
</dbReference>
<organism evidence="2 3">
    <name type="scientific">Actinoplanes aureus</name>
    <dbReference type="NCBI Taxonomy" id="2792083"/>
    <lineage>
        <taxon>Bacteria</taxon>
        <taxon>Bacillati</taxon>
        <taxon>Actinomycetota</taxon>
        <taxon>Actinomycetes</taxon>
        <taxon>Micromonosporales</taxon>
        <taxon>Micromonosporaceae</taxon>
        <taxon>Actinoplanes</taxon>
    </lineage>
</organism>
<dbReference type="EMBL" id="JADQTO010000055">
    <property type="protein sequence ID" value="MBG0569155.1"/>
    <property type="molecule type" value="Genomic_DNA"/>
</dbReference>
<keyword evidence="1" id="KW-0472">Membrane</keyword>
<protein>
    <submittedName>
        <fullName evidence="2">Uncharacterized protein</fullName>
    </submittedName>
</protein>
<keyword evidence="1" id="KW-0812">Transmembrane</keyword>
<reference evidence="2" key="1">
    <citation type="submission" date="2020-11" db="EMBL/GenBank/DDBJ databases">
        <title>Isolation and identification of active actinomycetes.</title>
        <authorList>
            <person name="Sun X."/>
        </authorList>
    </citation>
    <scope>NUCLEOTIDE SEQUENCE</scope>
    <source>
        <strain evidence="2">NEAU-A11</strain>
    </source>
</reference>
<name>A0A931CQB3_9ACTN</name>
<keyword evidence="1" id="KW-1133">Transmembrane helix</keyword>
<feature type="transmembrane region" description="Helical" evidence="1">
    <location>
        <begin position="12"/>
        <end position="34"/>
    </location>
</feature>
<evidence type="ECO:0000256" key="1">
    <source>
        <dbReference type="SAM" id="Phobius"/>
    </source>
</evidence>
<comment type="caution">
    <text evidence="2">The sequence shown here is derived from an EMBL/GenBank/DDBJ whole genome shotgun (WGS) entry which is preliminary data.</text>
</comment>